<reference evidence="9 10" key="1">
    <citation type="journal article" date="2009" name="Int. J. Syst. Evol. Microbiol.">
        <title>Janibacter hoylei sp. nov., Bacillus isronensis sp. nov. and Bacillus aryabhattai sp. nov., isolated from cryotubes used for collecting air from the upper atmosphere.</title>
        <authorList>
            <person name="Shivaji S."/>
            <person name="Chaturvedi P."/>
            <person name="Begum Z."/>
            <person name="Pindi P.K."/>
            <person name="Manorama R."/>
            <person name="Padmanaban D.A."/>
            <person name="Shouche Y.S."/>
            <person name="Pawar S."/>
            <person name="Vaishampayan P."/>
            <person name="Dutt C.B."/>
            <person name="Datta G.N."/>
            <person name="Manchanda R.K."/>
            <person name="Rao U.R."/>
            <person name="Bhargava P.M."/>
            <person name="Narlikar J.V."/>
        </authorList>
    </citation>
    <scope>NUCLEOTIDE SEQUENCE [LARGE SCALE GENOMIC DNA]</scope>
    <source>
        <strain evidence="9 10">PVAS-1</strain>
    </source>
</reference>
<dbReference type="EC" id="3.1.3.25" evidence="8"/>
<protein>
    <recommendedName>
        <fullName evidence="8">Inositol-1-monophosphatase</fullName>
        <ecNumber evidence="8">3.1.3.25</ecNumber>
    </recommendedName>
</protein>
<feature type="binding site" evidence="7">
    <location>
        <position position="96"/>
    </location>
    <ligand>
        <name>Mg(2+)</name>
        <dbReference type="ChEBI" id="CHEBI:18420"/>
        <label>1</label>
        <note>catalytic</note>
    </ligand>
</feature>
<evidence type="ECO:0000256" key="8">
    <source>
        <dbReference type="RuleBase" id="RU364068"/>
    </source>
</evidence>
<feature type="binding site" evidence="7">
    <location>
        <position position="115"/>
    </location>
    <ligand>
        <name>Mg(2+)</name>
        <dbReference type="ChEBI" id="CHEBI:18420"/>
        <label>1</label>
        <note>catalytic</note>
    </ligand>
</feature>
<evidence type="ECO:0000256" key="3">
    <source>
        <dbReference type="ARBA" id="ARBA00009759"/>
    </source>
</evidence>
<dbReference type="GO" id="GO:0007165">
    <property type="term" value="P:signal transduction"/>
    <property type="evidence" value="ECO:0007669"/>
    <property type="project" value="TreeGrafter"/>
</dbReference>
<dbReference type="SUPFAM" id="SSF56655">
    <property type="entry name" value="Carbohydrate phosphatase"/>
    <property type="match status" value="1"/>
</dbReference>
<dbReference type="Pfam" id="PF00459">
    <property type="entry name" value="Inositol_P"/>
    <property type="match status" value="1"/>
</dbReference>
<sequence>MPGGLLPQPARVPPRAVRAGLTVPTPTTDPAALAVIALTVALEAGDLITQERPRDLEVAETKTSATDVVTVMDQRSQDLLLRRLGELRPDDAFAGEERGGRAGTSGITWVVDPIDGTVNYLYDVPAYSVSVAAVVGDPTTDGAWQPVAGAVVNPVTGERYTAWSGGGAWRAVGDDAPVRLAVAETDLATALCGTGFGYDAGRRAWQAEVLTHVLPRVRDIRRFGSAALDLCRVAEGSLDVYYERGLNPWDMAAGWLVATEAGAEVTDLAGGAPRATMTLAGPPRLRAALGEVLDRAVGTVGAEGLD</sequence>
<comment type="caution">
    <text evidence="9">The sequence shown here is derived from an EMBL/GenBank/DDBJ whole genome shotgun (WGS) entry which is preliminary data.</text>
</comment>
<organism evidence="9 10">
    <name type="scientific">Janibacter hoylei PVAS-1</name>
    <dbReference type="NCBI Taxonomy" id="1210046"/>
    <lineage>
        <taxon>Bacteria</taxon>
        <taxon>Bacillati</taxon>
        <taxon>Actinomycetota</taxon>
        <taxon>Actinomycetes</taxon>
        <taxon>Micrococcales</taxon>
        <taxon>Intrasporangiaceae</taxon>
        <taxon>Janibacter</taxon>
    </lineage>
</organism>
<dbReference type="AlphaFoldDB" id="A0A444B600"/>
<dbReference type="CDD" id="cd01639">
    <property type="entry name" value="IMPase"/>
    <property type="match status" value="1"/>
</dbReference>
<evidence type="ECO:0000313" key="10">
    <source>
        <dbReference type="Proteomes" id="UP000288711"/>
    </source>
</evidence>
<dbReference type="Gene3D" id="3.40.190.80">
    <property type="match status" value="1"/>
</dbReference>
<dbReference type="PANTHER" id="PTHR20854">
    <property type="entry name" value="INOSITOL MONOPHOSPHATASE"/>
    <property type="match status" value="1"/>
</dbReference>
<dbReference type="GO" id="GO:0046854">
    <property type="term" value="P:phosphatidylinositol phosphate biosynthetic process"/>
    <property type="evidence" value="ECO:0007669"/>
    <property type="project" value="InterPro"/>
</dbReference>
<keyword evidence="4 7" id="KW-0479">Metal-binding</keyword>
<evidence type="ECO:0000256" key="1">
    <source>
        <dbReference type="ARBA" id="ARBA00001033"/>
    </source>
</evidence>
<gene>
    <name evidence="9" type="ORF">CWN80_08415</name>
</gene>
<dbReference type="InterPro" id="IPR020583">
    <property type="entry name" value="Inositol_monoP_metal-BS"/>
</dbReference>
<comment type="catalytic activity">
    <reaction evidence="1 8">
        <text>a myo-inositol phosphate + H2O = myo-inositol + phosphate</text>
        <dbReference type="Rhea" id="RHEA:24056"/>
        <dbReference type="ChEBI" id="CHEBI:15377"/>
        <dbReference type="ChEBI" id="CHEBI:17268"/>
        <dbReference type="ChEBI" id="CHEBI:43474"/>
        <dbReference type="ChEBI" id="CHEBI:84139"/>
        <dbReference type="EC" id="3.1.3.25"/>
    </reaction>
</comment>
<dbReference type="GO" id="GO:0008934">
    <property type="term" value="F:inositol monophosphate 1-phosphatase activity"/>
    <property type="evidence" value="ECO:0007669"/>
    <property type="project" value="InterPro"/>
</dbReference>
<feature type="binding site" evidence="7">
    <location>
        <position position="114"/>
    </location>
    <ligand>
        <name>Mg(2+)</name>
        <dbReference type="ChEBI" id="CHEBI:18420"/>
        <label>1</label>
        <note>catalytic</note>
    </ligand>
</feature>
<accession>A0A444B600</accession>
<keyword evidence="5 8" id="KW-0378">Hydrolase</keyword>
<dbReference type="PROSITE" id="PS00629">
    <property type="entry name" value="IMP_1"/>
    <property type="match status" value="1"/>
</dbReference>
<dbReference type="InterPro" id="IPR020550">
    <property type="entry name" value="Inositol_monophosphatase_CS"/>
</dbReference>
<dbReference type="GO" id="GO:0046872">
    <property type="term" value="F:metal ion binding"/>
    <property type="evidence" value="ECO:0007669"/>
    <property type="project" value="UniProtKB-KW"/>
</dbReference>
<dbReference type="InterPro" id="IPR033942">
    <property type="entry name" value="IMPase"/>
</dbReference>
<feature type="binding site" evidence="7">
    <location>
        <position position="112"/>
    </location>
    <ligand>
        <name>Mg(2+)</name>
        <dbReference type="ChEBI" id="CHEBI:18420"/>
        <label>1</label>
        <note>catalytic</note>
    </ligand>
</feature>
<dbReference type="PROSITE" id="PS00630">
    <property type="entry name" value="IMP_2"/>
    <property type="match status" value="1"/>
</dbReference>
<keyword evidence="10" id="KW-1185">Reference proteome</keyword>
<evidence type="ECO:0000256" key="7">
    <source>
        <dbReference type="PIRSR" id="PIRSR600760-2"/>
    </source>
</evidence>
<dbReference type="PANTHER" id="PTHR20854:SF4">
    <property type="entry name" value="INOSITOL-1-MONOPHOSPHATASE-RELATED"/>
    <property type="match status" value="1"/>
</dbReference>
<comment type="similarity">
    <text evidence="3 8">Belongs to the inositol monophosphatase superfamily.</text>
</comment>
<dbReference type="OrthoDB" id="9772456at2"/>
<evidence type="ECO:0000313" key="9">
    <source>
        <dbReference type="EMBL" id="RWU83752.1"/>
    </source>
</evidence>
<name>A0A444B600_9MICO</name>
<feature type="binding site" evidence="7">
    <location>
        <position position="250"/>
    </location>
    <ligand>
        <name>Mg(2+)</name>
        <dbReference type="ChEBI" id="CHEBI:18420"/>
        <label>1</label>
        <note>catalytic</note>
    </ligand>
</feature>
<keyword evidence="6 7" id="KW-0460">Magnesium</keyword>
<evidence type="ECO:0000256" key="6">
    <source>
        <dbReference type="ARBA" id="ARBA00022842"/>
    </source>
</evidence>
<evidence type="ECO:0000256" key="2">
    <source>
        <dbReference type="ARBA" id="ARBA00001946"/>
    </source>
</evidence>
<dbReference type="PRINTS" id="PR00377">
    <property type="entry name" value="IMPHPHTASES"/>
</dbReference>
<dbReference type="GO" id="GO:0006020">
    <property type="term" value="P:inositol metabolic process"/>
    <property type="evidence" value="ECO:0007669"/>
    <property type="project" value="TreeGrafter"/>
</dbReference>
<comment type="cofactor">
    <cofactor evidence="2 7 8">
        <name>Mg(2+)</name>
        <dbReference type="ChEBI" id="CHEBI:18420"/>
    </cofactor>
</comment>
<evidence type="ECO:0000256" key="4">
    <source>
        <dbReference type="ARBA" id="ARBA00022723"/>
    </source>
</evidence>
<dbReference type="InterPro" id="IPR000760">
    <property type="entry name" value="Inositol_monophosphatase-like"/>
</dbReference>
<dbReference type="Gene3D" id="3.30.540.10">
    <property type="entry name" value="Fructose-1,6-Bisphosphatase, subunit A, domain 1"/>
    <property type="match status" value="1"/>
</dbReference>
<proteinExistence type="inferred from homology"/>
<evidence type="ECO:0000256" key="5">
    <source>
        <dbReference type="ARBA" id="ARBA00022801"/>
    </source>
</evidence>
<dbReference type="EMBL" id="PIPF01000007">
    <property type="protein sequence ID" value="RWU83752.1"/>
    <property type="molecule type" value="Genomic_DNA"/>
</dbReference>
<dbReference type="Proteomes" id="UP000288711">
    <property type="component" value="Unassembled WGS sequence"/>
</dbReference>